<protein>
    <submittedName>
        <fullName evidence="2">DUF2959 domain-containing protein</fullName>
    </submittedName>
</protein>
<dbReference type="EMBL" id="QJPH01000325">
    <property type="protein sequence ID" value="PZN78060.1"/>
    <property type="molecule type" value="Genomic_DNA"/>
</dbReference>
<evidence type="ECO:0000313" key="2">
    <source>
        <dbReference type="EMBL" id="PZN78060.1"/>
    </source>
</evidence>
<reference evidence="2 3" key="1">
    <citation type="journal article" date="2018" name="Aquat. Microb. Ecol.">
        <title>Gammaproteobacterial methanotrophs dominate.</title>
        <authorList>
            <person name="Rissanen A.J."/>
            <person name="Saarenheimo J."/>
            <person name="Tiirola M."/>
            <person name="Peura S."/>
            <person name="Aalto S.L."/>
            <person name="Karvinen A."/>
            <person name="Nykanen H."/>
        </authorList>
    </citation>
    <scope>NUCLEOTIDE SEQUENCE [LARGE SCALE GENOMIC DNA]</scope>
    <source>
        <strain evidence="2">AMbin10</strain>
    </source>
</reference>
<feature type="coiled-coil region" evidence="1">
    <location>
        <begin position="110"/>
        <end position="160"/>
    </location>
</feature>
<evidence type="ECO:0000313" key="3">
    <source>
        <dbReference type="Proteomes" id="UP000249396"/>
    </source>
</evidence>
<keyword evidence="1" id="KW-0175">Coiled coil</keyword>
<organism evidence="2 3">
    <name type="scientific">Candidatus Methylumidiphilus alinenensis</name>
    <dbReference type="NCBI Taxonomy" id="2202197"/>
    <lineage>
        <taxon>Bacteria</taxon>
        <taxon>Pseudomonadati</taxon>
        <taxon>Pseudomonadota</taxon>
        <taxon>Gammaproteobacteria</taxon>
        <taxon>Methylococcales</taxon>
        <taxon>Candidatus Methylumidiphilus</taxon>
    </lineage>
</organism>
<accession>A0A2W4SSF5</accession>
<dbReference type="AlphaFoldDB" id="A0A2W4SSF5"/>
<dbReference type="Pfam" id="PF11172">
    <property type="entry name" value="DUF2959"/>
    <property type="match status" value="1"/>
</dbReference>
<dbReference type="Proteomes" id="UP000249396">
    <property type="component" value="Unassembled WGS sequence"/>
</dbReference>
<comment type="caution">
    <text evidence="2">The sequence shown here is derived from an EMBL/GenBank/DDBJ whole genome shotgun (WGS) entry which is preliminary data.</text>
</comment>
<proteinExistence type="predicted"/>
<name>A0A2W4SSF5_9GAMM</name>
<dbReference type="InterPro" id="IPR021342">
    <property type="entry name" value="DUF2959"/>
</dbReference>
<gene>
    <name evidence="2" type="ORF">DM484_13595</name>
</gene>
<evidence type="ECO:0000256" key="1">
    <source>
        <dbReference type="SAM" id="Coils"/>
    </source>
</evidence>
<sequence>MPKQFSKQDNSLGLLAPLVRMLSARFQRFYFRAIESAGHHKRDILVSRVADARDGLEDAKSQFQNALEKFSALIEFDGGPLEDVYRQLKVEFDYSKSRASAVSDRIDAVQEVAEALFAEWEDELEQYSNRSLRNTSRLKLKQTQQMYGQLLSAMRRAESKIGPVLGVFQDQVLFLKHNLNAQAITHLESELTTLTSGVAGLITAMERSIDRANSFMQNMNGQKALPSE</sequence>